<evidence type="ECO:0000256" key="2">
    <source>
        <dbReference type="ARBA" id="ARBA00023315"/>
    </source>
</evidence>
<dbReference type="CDD" id="cd04301">
    <property type="entry name" value="NAT_SF"/>
    <property type="match status" value="1"/>
</dbReference>
<reference evidence="4 5" key="1">
    <citation type="submission" date="2019-02" db="EMBL/GenBank/DDBJ databases">
        <title>Deep-cultivation of Planctomycetes and their phenomic and genomic characterization uncovers novel biology.</title>
        <authorList>
            <person name="Wiegand S."/>
            <person name="Jogler M."/>
            <person name="Boedeker C."/>
            <person name="Pinto D."/>
            <person name="Vollmers J."/>
            <person name="Rivas-Marin E."/>
            <person name="Kohn T."/>
            <person name="Peeters S.H."/>
            <person name="Heuer A."/>
            <person name="Rast P."/>
            <person name="Oberbeckmann S."/>
            <person name="Bunk B."/>
            <person name="Jeske O."/>
            <person name="Meyerdierks A."/>
            <person name="Storesund J.E."/>
            <person name="Kallscheuer N."/>
            <person name="Luecker S."/>
            <person name="Lage O.M."/>
            <person name="Pohl T."/>
            <person name="Merkel B.J."/>
            <person name="Hornburger P."/>
            <person name="Mueller R.-W."/>
            <person name="Bruemmer F."/>
            <person name="Labrenz M."/>
            <person name="Spormann A.M."/>
            <person name="Op den Camp H."/>
            <person name="Overmann J."/>
            <person name="Amann R."/>
            <person name="Jetten M.S.M."/>
            <person name="Mascher T."/>
            <person name="Medema M.H."/>
            <person name="Devos D.P."/>
            <person name="Kaster A.-K."/>
            <person name="Ovreas L."/>
            <person name="Rohde M."/>
            <person name="Galperin M.Y."/>
            <person name="Jogler C."/>
        </authorList>
    </citation>
    <scope>NUCLEOTIDE SEQUENCE [LARGE SCALE GENOMIC DNA]</scope>
    <source>
        <strain evidence="4 5">V6</strain>
    </source>
</reference>
<sequence>MDIRATSATDLETVKAVHREAFGPEEGPVIVALLDELFPDPTAAPQLSLLAEEAGSVLGHVLFTNVVVHGAESVTARILAPLAVLPSAQKQGVGRQLIEAGLSQLRDAGVELVFVLGDYAFYSRFGFESAGVRGLQAPHPLPAEYAEAWMVQELCSGVLGRVTGEVESSQVLNRREYWIG</sequence>
<evidence type="ECO:0000313" key="4">
    <source>
        <dbReference type="EMBL" id="QDU03201.1"/>
    </source>
</evidence>
<keyword evidence="2" id="KW-0012">Acyltransferase</keyword>
<dbReference type="GO" id="GO:0016747">
    <property type="term" value="F:acyltransferase activity, transferring groups other than amino-acyl groups"/>
    <property type="evidence" value="ECO:0007669"/>
    <property type="project" value="InterPro"/>
</dbReference>
<proteinExistence type="predicted"/>
<dbReference type="PROSITE" id="PS51186">
    <property type="entry name" value="GNAT"/>
    <property type="match status" value="1"/>
</dbReference>
<dbReference type="InterPro" id="IPR000182">
    <property type="entry name" value="GNAT_dom"/>
</dbReference>
<keyword evidence="1 4" id="KW-0808">Transferase</keyword>
<dbReference type="AlphaFoldDB" id="A0A517WD61"/>
<dbReference type="SUPFAM" id="SSF55729">
    <property type="entry name" value="Acyl-CoA N-acyltransferases (Nat)"/>
    <property type="match status" value="1"/>
</dbReference>
<dbReference type="InterPro" id="IPR016181">
    <property type="entry name" value="Acyl_CoA_acyltransferase"/>
</dbReference>
<dbReference type="RefSeq" id="WP_145040834.1">
    <property type="nucleotide sequence ID" value="NZ_CP036347.1"/>
</dbReference>
<evidence type="ECO:0000259" key="3">
    <source>
        <dbReference type="PROSITE" id="PS51186"/>
    </source>
</evidence>
<gene>
    <name evidence="4" type="ORF">V6x_29130</name>
</gene>
<feature type="domain" description="N-acetyltransferase" evidence="3">
    <location>
        <begin position="1"/>
        <end position="155"/>
    </location>
</feature>
<organism evidence="4 5">
    <name type="scientific">Gimesia chilikensis</name>
    <dbReference type="NCBI Taxonomy" id="2605989"/>
    <lineage>
        <taxon>Bacteria</taxon>
        <taxon>Pseudomonadati</taxon>
        <taxon>Planctomycetota</taxon>
        <taxon>Planctomycetia</taxon>
        <taxon>Planctomycetales</taxon>
        <taxon>Planctomycetaceae</taxon>
        <taxon>Gimesia</taxon>
    </lineage>
</organism>
<dbReference type="Proteomes" id="UP000320722">
    <property type="component" value="Chromosome"/>
</dbReference>
<dbReference type="PANTHER" id="PTHR43877:SF1">
    <property type="entry name" value="ACETYLTRANSFERASE"/>
    <property type="match status" value="1"/>
</dbReference>
<accession>A0A517WD61</accession>
<protein>
    <submittedName>
        <fullName evidence="4">Acetyltransferase (GNAT) family protein</fullName>
    </submittedName>
</protein>
<dbReference type="InterPro" id="IPR050832">
    <property type="entry name" value="Bact_Acetyltransf"/>
</dbReference>
<dbReference type="Pfam" id="PF13527">
    <property type="entry name" value="Acetyltransf_9"/>
    <property type="match status" value="1"/>
</dbReference>
<dbReference type="Gene3D" id="3.40.630.30">
    <property type="match status" value="1"/>
</dbReference>
<dbReference type="EMBL" id="CP036347">
    <property type="protein sequence ID" value="QDU03201.1"/>
    <property type="molecule type" value="Genomic_DNA"/>
</dbReference>
<evidence type="ECO:0000313" key="5">
    <source>
        <dbReference type="Proteomes" id="UP000320722"/>
    </source>
</evidence>
<name>A0A517WD61_9PLAN</name>
<dbReference type="PANTHER" id="PTHR43877">
    <property type="entry name" value="AMINOALKYLPHOSPHONATE N-ACETYLTRANSFERASE-RELATED-RELATED"/>
    <property type="match status" value="1"/>
</dbReference>
<evidence type="ECO:0000256" key="1">
    <source>
        <dbReference type="ARBA" id="ARBA00022679"/>
    </source>
</evidence>